<keyword evidence="3" id="KW-0378">Hydrolase</keyword>
<keyword evidence="7" id="KW-1185">Reference proteome</keyword>
<dbReference type="EMBL" id="JNCF01000019">
    <property type="protein sequence ID" value="KGP63340.1"/>
    <property type="molecule type" value="Genomic_DNA"/>
</dbReference>
<evidence type="ECO:0000256" key="5">
    <source>
        <dbReference type="ARBA" id="ARBA00023277"/>
    </source>
</evidence>
<comment type="caution">
    <text evidence="6">The sequence shown here is derived from an EMBL/GenBank/DDBJ whole genome shotgun (WGS) entry which is preliminary data.</text>
</comment>
<dbReference type="STRING" id="1498499.EP47_10795"/>
<evidence type="ECO:0000313" key="7">
    <source>
        <dbReference type="Proteomes" id="UP000054422"/>
    </source>
</evidence>
<dbReference type="CDD" id="cd10807">
    <property type="entry name" value="YdjC_like_3"/>
    <property type="match status" value="1"/>
</dbReference>
<dbReference type="Gene3D" id="3.20.20.370">
    <property type="entry name" value="Glycoside hydrolase/deacetylase"/>
    <property type="match status" value="1"/>
</dbReference>
<keyword evidence="4" id="KW-0460">Magnesium</keyword>
<name>A0A0A2SQC5_9GAMM</name>
<evidence type="ECO:0000256" key="1">
    <source>
        <dbReference type="ARBA" id="ARBA00001946"/>
    </source>
</evidence>
<gene>
    <name evidence="6" type="ORF">EP47_10795</name>
</gene>
<dbReference type="GO" id="GO:0005975">
    <property type="term" value="P:carbohydrate metabolic process"/>
    <property type="evidence" value="ECO:0007669"/>
    <property type="project" value="InterPro"/>
</dbReference>
<dbReference type="GO" id="GO:0016787">
    <property type="term" value="F:hydrolase activity"/>
    <property type="evidence" value="ECO:0007669"/>
    <property type="project" value="UniProtKB-KW"/>
</dbReference>
<keyword evidence="5" id="KW-0119">Carbohydrate metabolism</keyword>
<dbReference type="SUPFAM" id="SSF88713">
    <property type="entry name" value="Glycoside hydrolase/deacetylase"/>
    <property type="match status" value="1"/>
</dbReference>
<sequence>MSVLKNVFLCADDFGLNNGITLGILKLARLQRLSAVSCIVNAKAFHTHAKELLSLKSQLQTGLHFNLTEGHLLSTSNKLCFGLKELLMKSQLRILNTKLISDEFHAQLDHYVAVMGELPDFIDGHQHIHQFPVIRQIILDIYQQKLKGKGIAIRSTYPSIRIASYQSKSKILAITGGKTFSSQLKKMKIPHNPYFGGIYDFSERADYRSLFRQWLQEAPNNSLIMCHPGEDDLSCDAIAAARTKELDYFSSEGFIKDCQKYQVHLATGPKS</sequence>
<dbReference type="Proteomes" id="UP000054422">
    <property type="component" value="Unassembled WGS sequence"/>
</dbReference>
<evidence type="ECO:0000313" key="6">
    <source>
        <dbReference type="EMBL" id="KGP63340.1"/>
    </source>
</evidence>
<dbReference type="GO" id="GO:0046872">
    <property type="term" value="F:metal ion binding"/>
    <property type="evidence" value="ECO:0007669"/>
    <property type="project" value="UniProtKB-KW"/>
</dbReference>
<evidence type="ECO:0000256" key="3">
    <source>
        <dbReference type="ARBA" id="ARBA00022801"/>
    </source>
</evidence>
<dbReference type="GO" id="GO:0019213">
    <property type="term" value="F:deacetylase activity"/>
    <property type="evidence" value="ECO:0007669"/>
    <property type="project" value="TreeGrafter"/>
</dbReference>
<proteinExistence type="predicted"/>
<accession>A0A0A2SQC5</accession>
<dbReference type="AlphaFoldDB" id="A0A0A2SQC5"/>
<dbReference type="RefSeq" id="WP_035889078.1">
    <property type="nucleotide sequence ID" value="NZ_JNCF01000019.1"/>
</dbReference>
<comment type="cofactor">
    <cofactor evidence="1">
        <name>Mg(2+)</name>
        <dbReference type="ChEBI" id="CHEBI:18420"/>
    </cofactor>
</comment>
<keyword evidence="2" id="KW-0479">Metal-binding</keyword>
<dbReference type="PANTHER" id="PTHR31609:SF1">
    <property type="entry name" value="CARBOHYDRATE DEACETYLASE"/>
    <property type="match status" value="1"/>
</dbReference>
<dbReference type="Pfam" id="PF04794">
    <property type="entry name" value="YdjC"/>
    <property type="match status" value="1"/>
</dbReference>
<evidence type="ECO:0000256" key="4">
    <source>
        <dbReference type="ARBA" id="ARBA00022842"/>
    </source>
</evidence>
<reference evidence="6 7" key="1">
    <citation type="submission" date="2014-05" db="EMBL/GenBank/DDBJ databases">
        <authorList>
            <person name="Rizzardi K."/>
            <person name="Winiecka-Krusnell J."/>
            <person name="Ramliden M."/>
            <person name="Alm E."/>
            <person name="Andersson S."/>
            <person name="Byfors S."/>
        </authorList>
    </citation>
    <scope>NUCLEOTIDE SEQUENCE [LARGE SCALE GENOMIC DNA]</scope>
    <source>
        <strain evidence="6 7">LEGN</strain>
    </source>
</reference>
<protein>
    <submittedName>
        <fullName evidence="6">Cellobiose phosphorylase</fullName>
    </submittedName>
</protein>
<organism evidence="6 7">
    <name type="scientific">Legionella norrlandica</name>
    <dbReference type="NCBI Taxonomy" id="1498499"/>
    <lineage>
        <taxon>Bacteria</taxon>
        <taxon>Pseudomonadati</taxon>
        <taxon>Pseudomonadota</taxon>
        <taxon>Gammaproteobacteria</taxon>
        <taxon>Legionellales</taxon>
        <taxon>Legionellaceae</taxon>
        <taxon>Legionella</taxon>
    </lineage>
</organism>
<dbReference type="PANTHER" id="PTHR31609">
    <property type="entry name" value="YDJC DEACETYLASE FAMILY MEMBER"/>
    <property type="match status" value="1"/>
</dbReference>
<dbReference type="InterPro" id="IPR006879">
    <property type="entry name" value="YdjC-like"/>
</dbReference>
<dbReference type="OrthoDB" id="5295855at2"/>
<dbReference type="InterPro" id="IPR011330">
    <property type="entry name" value="Glyco_hydro/deAcase_b/a-brl"/>
</dbReference>
<evidence type="ECO:0000256" key="2">
    <source>
        <dbReference type="ARBA" id="ARBA00022723"/>
    </source>
</evidence>